<feature type="chain" id="PRO_5017685791" evidence="2">
    <location>
        <begin position="30"/>
        <end position="96"/>
    </location>
</feature>
<protein>
    <submittedName>
        <fullName evidence="3">Uncharacterized protein</fullName>
    </submittedName>
</protein>
<evidence type="ECO:0000313" key="4">
    <source>
        <dbReference type="Proteomes" id="UP000256661"/>
    </source>
</evidence>
<feature type="signal peptide" evidence="2">
    <location>
        <begin position="1"/>
        <end position="29"/>
    </location>
</feature>
<comment type="caution">
    <text evidence="3">The sequence shown here is derived from an EMBL/GenBank/DDBJ whole genome shotgun (WGS) entry which is preliminary data.</text>
</comment>
<dbReference type="AlphaFoldDB" id="A0A3D9SHB8"/>
<keyword evidence="4" id="KW-1185">Reference proteome</keyword>
<sequence>MPSAARFPRCCRLLAVAAVAAGAGGLAVAALGDAGAVVVVAGAGLAGVVAPFAVGVALVLHDIREQQRRIIDQLEIQARLLHHAARLAGELTDDSW</sequence>
<feature type="transmembrane region" description="Helical" evidence="1">
    <location>
        <begin position="39"/>
        <end position="60"/>
    </location>
</feature>
<accession>A0A3D9SHB8</accession>
<reference evidence="3 4" key="1">
    <citation type="submission" date="2018-08" db="EMBL/GenBank/DDBJ databases">
        <title>Sequencing the genomes of 1000 actinobacteria strains.</title>
        <authorList>
            <person name="Klenk H.-P."/>
        </authorList>
    </citation>
    <scope>NUCLEOTIDE SEQUENCE [LARGE SCALE GENOMIC DNA]</scope>
    <source>
        <strain evidence="3 4">DSM 43927</strain>
    </source>
</reference>
<dbReference type="RefSeq" id="WP_116021130.1">
    <property type="nucleotide sequence ID" value="NZ_QTTT01000001.1"/>
</dbReference>
<organism evidence="3 4">
    <name type="scientific">Thermomonospora umbrina</name>
    <dbReference type="NCBI Taxonomy" id="111806"/>
    <lineage>
        <taxon>Bacteria</taxon>
        <taxon>Bacillati</taxon>
        <taxon>Actinomycetota</taxon>
        <taxon>Actinomycetes</taxon>
        <taxon>Streptosporangiales</taxon>
        <taxon>Thermomonosporaceae</taxon>
        <taxon>Thermomonospora</taxon>
    </lineage>
</organism>
<gene>
    <name evidence="3" type="ORF">DFJ69_0694</name>
</gene>
<name>A0A3D9SHB8_9ACTN</name>
<keyword evidence="2" id="KW-0732">Signal</keyword>
<proteinExistence type="predicted"/>
<keyword evidence="1" id="KW-0812">Transmembrane</keyword>
<evidence type="ECO:0000313" key="3">
    <source>
        <dbReference type="EMBL" id="REE95308.1"/>
    </source>
</evidence>
<dbReference type="EMBL" id="QTTT01000001">
    <property type="protein sequence ID" value="REE95308.1"/>
    <property type="molecule type" value="Genomic_DNA"/>
</dbReference>
<keyword evidence="1" id="KW-0472">Membrane</keyword>
<dbReference type="Proteomes" id="UP000256661">
    <property type="component" value="Unassembled WGS sequence"/>
</dbReference>
<evidence type="ECO:0000256" key="2">
    <source>
        <dbReference type="SAM" id="SignalP"/>
    </source>
</evidence>
<keyword evidence="1" id="KW-1133">Transmembrane helix</keyword>
<evidence type="ECO:0000256" key="1">
    <source>
        <dbReference type="SAM" id="Phobius"/>
    </source>
</evidence>